<protein>
    <submittedName>
        <fullName evidence="1">Uncharacterized protein</fullName>
    </submittedName>
</protein>
<evidence type="ECO:0000313" key="2">
    <source>
        <dbReference type="Proteomes" id="UP000639403"/>
    </source>
</evidence>
<name>A0A8H7PAK2_9APHY</name>
<proteinExistence type="predicted"/>
<reference evidence="1" key="2">
    <citation type="journal article" name="Front. Microbiol.">
        <title>Degradative Capacity of Two Strains of Rhodonia placenta: From Phenotype to Genotype.</title>
        <authorList>
            <person name="Kolle M."/>
            <person name="Horta M.A.C."/>
            <person name="Nowrousian M."/>
            <person name="Ohm R.A."/>
            <person name="Benz J.P."/>
            <person name="Pilgard A."/>
        </authorList>
    </citation>
    <scope>NUCLEOTIDE SEQUENCE</scope>
    <source>
        <strain evidence="1">FPRL280</strain>
    </source>
</reference>
<dbReference type="EMBL" id="JADOXO010000006">
    <property type="protein sequence ID" value="KAF9821032.1"/>
    <property type="molecule type" value="Genomic_DNA"/>
</dbReference>
<reference evidence="1" key="1">
    <citation type="submission" date="2020-11" db="EMBL/GenBank/DDBJ databases">
        <authorList>
            <person name="Koelle M."/>
            <person name="Horta M.A.C."/>
            <person name="Nowrousian M."/>
            <person name="Ohm R.A."/>
            <person name="Benz P."/>
            <person name="Pilgard A."/>
        </authorList>
    </citation>
    <scope>NUCLEOTIDE SEQUENCE</scope>
    <source>
        <strain evidence="1">FPRL280</strain>
    </source>
</reference>
<evidence type="ECO:0000313" key="1">
    <source>
        <dbReference type="EMBL" id="KAF9821032.1"/>
    </source>
</evidence>
<dbReference type="AlphaFoldDB" id="A0A8H7PAK2"/>
<organism evidence="1 2">
    <name type="scientific">Rhodonia placenta</name>
    <dbReference type="NCBI Taxonomy" id="104341"/>
    <lineage>
        <taxon>Eukaryota</taxon>
        <taxon>Fungi</taxon>
        <taxon>Dikarya</taxon>
        <taxon>Basidiomycota</taxon>
        <taxon>Agaricomycotina</taxon>
        <taxon>Agaricomycetes</taxon>
        <taxon>Polyporales</taxon>
        <taxon>Adustoporiaceae</taxon>
        <taxon>Rhodonia</taxon>
    </lineage>
</organism>
<comment type="caution">
    <text evidence="1">The sequence shown here is derived from an EMBL/GenBank/DDBJ whole genome shotgun (WGS) entry which is preliminary data.</text>
</comment>
<accession>A0A8H7PAK2</accession>
<dbReference type="Proteomes" id="UP000639403">
    <property type="component" value="Unassembled WGS sequence"/>
</dbReference>
<sequence length="48" mass="5309">MYMKHGGQNASASSKLKVMPCDPGTGRVGLHREEDSANILYLSRILYL</sequence>
<gene>
    <name evidence="1" type="ORF">IEO21_01009</name>
</gene>